<comment type="similarity">
    <text evidence="1">Belongs to the ABC-3 integral membrane protein family.</text>
</comment>
<feature type="transmembrane region" description="Helical" evidence="2">
    <location>
        <begin position="81"/>
        <end position="99"/>
    </location>
</feature>
<feature type="transmembrane region" description="Helical" evidence="2">
    <location>
        <begin position="106"/>
        <end position="124"/>
    </location>
</feature>
<reference evidence="3 4" key="1">
    <citation type="submission" date="2019-03" db="EMBL/GenBank/DDBJ databases">
        <title>Lake Tanganyika Metagenome-Assembled Genomes (MAGs).</title>
        <authorList>
            <person name="Tran P."/>
        </authorList>
    </citation>
    <scope>NUCLEOTIDE SEQUENCE [LARGE SCALE GENOMIC DNA]</scope>
    <source>
        <strain evidence="3">K_DeepCast_65m_m2_236</strain>
    </source>
</reference>
<comment type="caution">
    <text evidence="3">The sequence shown here is derived from an EMBL/GenBank/DDBJ whole genome shotgun (WGS) entry which is preliminary data.</text>
</comment>
<evidence type="ECO:0000313" key="3">
    <source>
        <dbReference type="EMBL" id="MBM3276116.1"/>
    </source>
</evidence>
<proteinExistence type="inferred from homology"/>
<dbReference type="Proteomes" id="UP000703893">
    <property type="component" value="Unassembled WGS sequence"/>
</dbReference>
<gene>
    <name evidence="3" type="ORF">FJZ00_13265</name>
</gene>
<feature type="transmembrane region" description="Helical" evidence="2">
    <location>
        <begin position="47"/>
        <end position="69"/>
    </location>
</feature>
<feature type="transmembrane region" description="Helical" evidence="2">
    <location>
        <begin position="23"/>
        <end position="40"/>
    </location>
</feature>
<keyword evidence="1" id="KW-0813">Transport</keyword>
<evidence type="ECO:0000256" key="2">
    <source>
        <dbReference type="SAM" id="Phobius"/>
    </source>
</evidence>
<dbReference type="EMBL" id="VGJX01000867">
    <property type="protein sequence ID" value="MBM3276116.1"/>
    <property type="molecule type" value="Genomic_DNA"/>
</dbReference>
<evidence type="ECO:0000313" key="4">
    <source>
        <dbReference type="Proteomes" id="UP000703893"/>
    </source>
</evidence>
<evidence type="ECO:0000256" key="1">
    <source>
        <dbReference type="RuleBase" id="RU003943"/>
    </source>
</evidence>
<keyword evidence="2" id="KW-1133">Transmembrane helix</keyword>
<organism evidence="3 4">
    <name type="scientific">Candidatus Tanganyikabacteria bacterium</name>
    <dbReference type="NCBI Taxonomy" id="2961651"/>
    <lineage>
        <taxon>Bacteria</taxon>
        <taxon>Bacillati</taxon>
        <taxon>Candidatus Sericytochromatia</taxon>
        <taxon>Candidatus Tanganyikabacteria</taxon>
    </lineage>
</organism>
<dbReference type="Pfam" id="PF00950">
    <property type="entry name" value="ABC-3"/>
    <property type="match status" value="1"/>
</dbReference>
<accession>A0A937X4V8</accession>
<dbReference type="AlphaFoldDB" id="A0A937X4V8"/>
<dbReference type="GO" id="GO:0043190">
    <property type="term" value="C:ATP-binding cassette (ABC) transporter complex"/>
    <property type="evidence" value="ECO:0007669"/>
    <property type="project" value="InterPro"/>
</dbReference>
<feature type="non-terminal residue" evidence="3">
    <location>
        <position position="125"/>
    </location>
</feature>
<sequence length="125" mass="13055">MTGESASLIELFVANWPLFQDPILVAAVAGGVLGFLGVYIHARNMVFVSAALTQAAGFGVALAFLLQLLVPALAVLLEPRLWAIGVTLATAWLLARPAVRGSTREGMLALAYLCSGAAVLMMGTR</sequence>
<dbReference type="InterPro" id="IPR001626">
    <property type="entry name" value="ABC_TroCD"/>
</dbReference>
<protein>
    <submittedName>
        <fullName evidence="3">Metal ABC transporter permease</fullName>
    </submittedName>
</protein>
<name>A0A937X4V8_9BACT</name>
<keyword evidence="2" id="KW-0472">Membrane</keyword>
<comment type="subcellular location">
    <subcellularLocation>
        <location evidence="1">Cell membrane</location>
        <topology evidence="1">Multi-pass membrane protein</topology>
    </subcellularLocation>
</comment>
<keyword evidence="1 2" id="KW-0812">Transmembrane</keyword>
<dbReference type="GO" id="GO:0055085">
    <property type="term" value="P:transmembrane transport"/>
    <property type="evidence" value="ECO:0007669"/>
    <property type="project" value="InterPro"/>
</dbReference>